<dbReference type="GO" id="GO:0004526">
    <property type="term" value="F:ribonuclease P activity"/>
    <property type="evidence" value="ECO:0007669"/>
    <property type="project" value="TreeGrafter"/>
</dbReference>
<proteinExistence type="predicted"/>
<dbReference type="GO" id="GO:0034965">
    <property type="term" value="P:intronic box C/D snoRNA processing"/>
    <property type="evidence" value="ECO:0007669"/>
    <property type="project" value="TreeGrafter"/>
</dbReference>
<feature type="region of interest" description="Disordered" evidence="1">
    <location>
        <begin position="342"/>
        <end position="361"/>
    </location>
</feature>
<dbReference type="GO" id="GO:0005829">
    <property type="term" value="C:cytosol"/>
    <property type="evidence" value="ECO:0007669"/>
    <property type="project" value="TreeGrafter"/>
</dbReference>
<dbReference type="InParanoid" id="J4HYZ3"/>
<dbReference type="InterPro" id="IPR029064">
    <property type="entry name" value="Ribosomal_eL30-like_sf"/>
</dbReference>
<dbReference type="STRING" id="599839.J4HYZ3"/>
<organism evidence="2 3">
    <name type="scientific">Fibroporia radiculosa</name>
    <dbReference type="NCBI Taxonomy" id="599839"/>
    <lineage>
        <taxon>Eukaryota</taxon>
        <taxon>Fungi</taxon>
        <taxon>Dikarya</taxon>
        <taxon>Basidiomycota</taxon>
        <taxon>Agaricomycotina</taxon>
        <taxon>Agaricomycetes</taxon>
        <taxon>Polyporales</taxon>
        <taxon>Fibroporiaceae</taxon>
        <taxon>Fibroporia</taxon>
    </lineage>
</organism>
<dbReference type="InterPro" id="IPR013241">
    <property type="entry name" value="RNase_P_Pop3"/>
</dbReference>
<dbReference type="GeneID" id="24099103"/>
<feature type="compositionally biased region" description="Polar residues" evidence="1">
    <location>
        <begin position="115"/>
        <end position="138"/>
    </location>
</feature>
<dbReference type="GO" id="GO:0000171">
    <property type="term" value="F:ribonuclease MRP activity"/>
    <property type="evidence" value="ECO:0007669"/>
    <property type="project" value="TreeGrafter"/>
</dbReference>
<dbReference type="AlphaFoldDB" id="J4HYZ3"/>
<dbReference type="PANTHER" id="PTHR28272">
    <property type="entry name" value="RIBONUCLEASES P/MRP PROTEIN SUBUNIT POP3"/>
    <property type="match status" value="1"/>
</dbReference>
<dbReference type="HOGENOM" id="CLU_047273_1_0_1"/>
<feature type="region of interest" description="Disordered" evidence="1">
    <location>
        <begin position="115"/>
        <end position="142"/>
    </location>
</feature>
<evidence type="ECO:0000256" key="1">
    <source>
        <dbReference type="SAM" id="MobiDB-lite"/>
    </source>
</evidence>
<dbReference type="OrthoDB" id="20109at2759"/>
<dbReference type="Gene3D" id="3.30.1330.30">
    <property type="match status" value="1"/>
</dbReference>
<name>J4HYZ3_9APHY</name>
<protein>
    <submittedName>
        <fullName evidence="2">Uncharacterized protein</fullName>
    </submittedName>
</protein>
<dbReference type="GO" id="GO:0006364">
    <property type="term" value="P:rRNA processing"/>
    <property type="evidence" value="ECO:0007669"/>
    <property type="project" value="InterPro"/>
</dbReference>
<dbReference type="GO" id="GO:0005655">
    <property type="term" value="C:nucleolar ribonuclease P complex"/>
    <property type="evidence" value="ECO:0007669"/>
    <property type="project" value="TreeGrafter"/>
</dbReference>
<evidence type="ECO:0000313" key="3">
    <source>
        <dbReference type="Proteomes" id="UP000006352"/>
    </source>
</evidence>
<accession>J4HYZ3</accession>
<gene>
    <name evidence="2" type="ORF">FIBRA_06358</name>
</gene>
<keyword evidence="3" id="KW-1185">Reference proteome</keyword>
<dbReference type="GO" id="GO:0000172">
    <property type="term" value="C:ribonuclease MRP complex"/>
    <property type="evidence" value="ECO:0007669"/>
    <property type="project" value="TreeGrafter"/>
</dbReference>
<dbReference type="PANTHER" id="PTHR28272:SF1">
    <property type="entry name" value="RIBONUCLEASES P_MRP PROTEIN SUBUNIT POP3"/>
    <property type="match status" value="1"/>
</dbReference>
<dbReference type="GO" id="GO:0008033">
    <property type="term" value="P:tRNA processing"/>
    <property type="evidence" value="ECO:0007669"/>
    <property type="project" value="InterPro"/>
</dbReference>
<reference evidence="2 3" key="1">
    <citation type="journal article" date="2012" name="Appl. Environ. Microbiol.">
        <title>Short-read sequencing for genomic analysis of the brown rot fungus Fibroporia radiculosa.</title>
        <authorList>
            <person name="Tang J.D."/>
            <person name="Perkins A.D."/>
            <person name="Sonstegard T.S."/>
            <person name="Schroeder S.G."/>
            <person name="Burgess S.C."/>
            <person name="Diehl S.V."/>
        </authorList>
    </citation>
    <scope>NUCLEOTIDE SEQUENCE [LARGE SCALE GENOMIC DNA]</scope>
    <source>
        <strain evidence="2 3">TFFH 294</strain>
    </source>
</reference>
<feature type="region of interest" description="Disordered" evidence="1">
    <location>
        <begin position="69"/>
        <end position="100"/>
    </location>
</feature>
<dbReference type="RefSeq" id="XP_012183475.1">
    <property type="nucleotide sequence ID" value="XM_012328085.1"/>
</dbReference>
<dbReference type="EMBL" id="HE797145">
    <property type="protein sequence ID" value="CCM04192.1"/>
    <property type="molecule type" value="Genomic_DNA"/>
</dbReference>
<dbReference type="Pfam" id="PF08228">
    <property type="entry name" value="RNase_P_pop3"/>
    <property type="match status" value="1"/>
</dbReference>
<evidence type="ECO:0000313" key="2">
    <source>
        <dbReference type="EMBL" id="CCM04192.1"/>
    </source>
</evidence>
<dbReference type="Proteomes" id="UP000006352">
    <property type="component" value="Unassembled WGS sequence"/>
</dbReference>
<feature type="region of interest" description="Disordered" evidence="1">
    <location>
        <begin position="1"/>
        <end position="20"/>
    </location>
</feature>
<sequence length="463" mass="51313">MADRAVRTHTNPSNRANARDQAERKVIFRSVLDNPFRVPWPSVPINVQNSILARVADMAVGVSEYHLAREKASRRRKRTRESPNAPARKMQRLSSPGTSTENVRLAGIVEAMQTHHSPTPMSASQAPEDTTEGESNGTPGPPILQHLTFGVNEVTKLLEKRAQSYRHVVTVANSTPKSSPQAEQCACIILVCRGDVDPPMLLQHFPQLVAACNSRRPTTSEEIVWLIALPKGAESTLADAMGLRRVSVLAIAGSAPDFVTLLRLVEKVSVPRAPWLTQVEQAIEPTHIKQLRTTAPKDMKSAKEQRAKRTRSAGKSTVSDYLIKTKGFLPVRLYTENEESEHASMLVSPMDASPTSSAESDDLFMDEPTPNPIDHRLSFLSMASPPPSALPSPAPGTHFGRLQPLWFASPSQLLQHVTRNWRTNFVTADLATRRLLEPFITRPFFMIISVDAPLMTRFKRENQ</sequence>